<keyword evidence="5" id="KW-1185">Reference proteome</keyword>
<evidence type="ECO:0000313" key="5">
    <source>
        <dbReference type="Proteomes" id="UP000519225"/>
    </source>
</evidence>
<dbReference type="AlphaFoldDB" id="A0A7L3DTS9"/>
<evidence type="ECO:0000259" key="3">
    <source>
        <dbReference type="Pfam" id="PF25154"/>
    </source>
</evidence>
<dbReference type="PANTHER" id="PTHR46488:SF1">
    <property type="entry name" value="AP-5 COMPLEX SUBUNIT ZETA-1"/>
    <property type="match status" value="1"/>
</dbReference>
<dbReference type="PANTHER" id="PTHR46488">
    <property type="entry name" value="AP-5 COMPLEX SUBUNIT ZETA-1"/>
    <property type="match status" value="1"/>
</dbReference>
<dbReference type="InterPro" id="IPR056856">
    <property type="entry name" value="TPR_AP5Z1_C"/>
</dbReference>
<proteinExistence type="predicted"/>
<sequence length="749" mass="83558">RLDGKFVELLQTVLCSAKCPEQIQLLCAAMLREMSPCNDLILSCDAIQDTKLLSLVSSILLAQGNKKAEVSAVGQRIVKILERRLPEHQGARYLLPVLSNVITLSPESLTEEQTNVVSKKLADWLRYASVQQGMAQPSGGFFSSPRTRQPGPVTEVDGAIATDFFTVLSVGQYYTEDQWLNVQAFSMLRNWLLCYGAKGLKTLNSDDKSGMDTPVMSVVSTASTSSPPKDRLREKAFEYCRRLIEQSNRRPLKKDDGDLQKACLIEAVTIMDIICKQDSSYVYRAESFLKILHNRISGDAAYARALLPIAQFFLNHGKTAAVDSDAIYKHLLTDIPAQLFHNPSLAFEFVQFCKDNTQLFTETSSTFRQSFPNLFKFLAWNSPPLISEFVDLLPFLLDAGTAIEIFHLLLDLPCLTAALDIQLRSAALPTSERAACNPAVKPATCLDAFRHPLYKSMFQYLLRSKSTPEDAPEGLIPLRQLLGSLASSPRVVQCAETVPVLLELFFRVVAEFADGPLINQLVVLLLQRSDQLYEIPAFKHDVYRVLGSQLVILCQLHPALVVELSTEILEFSGTASNIQNKEAIFTHVVWAIGEYLSVSYDKRCTVEQISRFFETLETVLFEITQLRPLASTHSYAPRAISVLMATLTKLAARSQDLIPRVSMFLSKMRTFVQSPAVTSVYSEEDLEEILIRATELMNLLKMPSVAQFVFTPPVGVASTRFQREVNDSLPFALRMVTRLLEPAPGFMPG</sequence>
<organism evidence="4 5">
    <name type="scientific">Pluvianellus socialis</name>
    <name type="common">Magellanic plover</name>
    <dbReference type="NCBI Taxonomy" id="227228"/>
    <lineage>
        <taxon>Eukaryota</taxon>
        <taxon>Metazoa</taxon>
        <taxon>Chordata</taxon>
        <taxon>Craniata</taxon>
        <taxon>Vertebrata</taxon>
        <taxon>Euteleostomi</taxon>
        <taxon>Archelosauria</taxon>
        <taxon>Archosauria</taxon>
        <taxon>Dinosauria</taxon>
        <taxon>Saurischia</taxon>
        <taxon>Theropoda</taxon>
        <taxon>Coelurosauria</taxon>
        <taxon>Aves</taxon>
        <taxon>Neognathae</taxon>
        <taxon>Neoaves</taxon>
        <taxon>Charadriiformes</taxon>
        <taxon>Charadriidae</taxon>
        <taxon>Pluvianellus</taxon>
    </lineage>
</organism>
<feature type="non-terminal residue" evidence="4">
    <location>
        <position position="1"/>
    </location>
</feature>
<dbReference type="Pfam" id="PF25154">
    <property type="entry name" value="TPR_AP5Z1_C"/>
    <property type="match status" value="1"/>
</dbReference>
<dbReference type="InterPro" id="IPR056857">
    <property type="entry name" value="TPR_AP5Z1_N"/>
</dbReference>
<dbReference type="InterPro" id="IPR028222">
    <property type="entry name" value="AP5Z1"/>
</dbReference>
<name>A0A7L3DTS9_PLUSO</name>
<feature type="domain" description="AP-5 complex subunit zeta-1 ARM repeats" evidence="1">
    <location>
        <begin position="259"/>
        <end position="376"/>
    </location>
</feature>
<comment type="caution">
    <text evidence="4">The sequence shown here is derived from an EMBL/GenBank/DDBJ whole genome shotgun (WGS) entry which is preliminary data.</text>
</comment>
<accession>A0A7L3DTS9</accession>
<gene>
    <name evidence="4" type="primary">Ap5z1</name>
    <name evidence="4" type="ORF">PLUSOC_R12758</name>
</gene>
<evidence type="ECO:0000313" key="4">
    <source>
        <dbReference type="EMBL" id="NXT59211.1"/>
    </source>
</evidence>
<dbReference type="Proteomes" id="UP000519225">
    <property type="component" value="Unassembled WGS sequence"/>
</dbReference>
<reference evidence="4 5" key="1">
    <citation type="submission" date="2019-09" db="EMBL/GenBank/DDBJ databases">
        <title>Bird 10,000 Genomes (B10K) Project - Family phase.</title>
        <authorList>
            <person name="Zhang G."/>
        </authorList>
    </citation>
    <scope>NUCLEOTIDE SEQUENCE [LARGE SCALE GENOMIC DNA]</scope>
    <source>
        <strain evidence="4">B10K-DU-012-14</strain>
        <tissue evidence="4">Blood</tissue>
    </source>
</reference>
<evidence type="ECO:0000259" key="2">
    <source>
        <dbReference type="Pfam" id="PF25153"/>
    </source>
</evidence>
<feature type="domain" description="AP-5 complex subunit zeta-1 N-terminal TPR" evidence="2">
    <location>
        <begin position="1"/>
        <end position="221"/>
    </location>
</feature>
<feature type="domain" description="AP-5 complex subunit zeta-1 C-terminal TPR" evidence="3">
    <location>
        <begin position="388"/>
        <end position="739"/>
    </location>
</feature>
<dbReference type="EMBL" id="VZTS01034202">
    <property type="protein sequence ID" value="NXT59211.1"/>
    <property type="molecule type" value="Genomic_DNA"/>
</dbReference>
<dbReference type="Pfam" id="PF25153">
    <property type="entry name" value="TPR_AP5Z1"/>
    <property type="match status" value="1"/>
</dbReference>
<protein>
    <submittedName>
        <fullName evidence="4">AP5Z1 protein</fullName>
    </submittedName>
</protein>
<dbReference type="Pfam" id="PF14764">
    <property type="entry name" value="SPG48"/>
    <property type="match status" value="1"/>
</dbReference>
<evidence type="ECO:0000259" key="1">
    <source>
        <dbReference type="Pfam" id="PF14764"/>
    </source>
</evidence>
<feature type="non-terminal residue" evidence="4">
    <location>
        <position position="749"/>
    </location>
</feature>
<dbReference type="InterPro" id="IPR055450">
    <property type="entry name" value="AP5Z1_ARM"/>
</dbReference>
<dbReference type="GO" id="GO:0044599">
    <property type="term" value="C:AP-5 adaptor complex"/>
    <property type="evidence" value="ECO:0007669"/>
    <property type="project" value="InterPro"/>
</dbReference>